<dbReference type="STRING" id="425504.SAMN05216206_1570"/>
<keyword evidence="1" id="KW-0805">Transcription regulation</keyword>
<evidence type="ECO:0000313" key="5">
    <source>
        <dbReference type="EMBL" id="SFI13279.1"/>
    </source>
</evidence>
<dbReference type="SMART" id="SM00895">
    <property type="entry name" value="FCD"/>
    <property type="match status" value="1"/>
</dbReference>
<dbReference type="SMART" id="SM00345">
    <property type="entry name" value="HTH_GNTR"/>
    <property type="match status" value="1"/>
</dbReference>
<dbReference type="GO" id="GO:0003677">
    <property type="term" value="F:DNA binding"/>
    <property type="evidence" value="ECO:0007669"/>
    <property type="project" value="UniProtKB-KW"/>
</dbReference>
<dbReference type="Pfam" id="PF00392">
    <property type="entry name" value="GntR"/>
    <property type="match status" value="1"/>
</dbReference>
<dbReference type="AlphaFoldDB" id="A0A1I3FQ01"/>
<keyword evidence="2" id="KW-0238">DNA-binding</keyword>
<protein>
    <submittedName>
        <fullName evidence="5">Transcriptional regulator, GntR family</fullName>
    </submittedName>
</protein>
<keyword evidence="6" id="KW-1185">Reference proteome</keyword>
<dbReference type="CDD" id="cd07377">
    <property type="entry name" value="WHTH_GntR"/>
    <property type="match status" value="1"/>
</dbReference>
<dbReference type="Proteomes" id="UP000243606">
    <property type="component" value="Unassembled WGS sequence"/>
</dbReference>
<dbReference type="Gene3D" id="1.10.10.10">
    <property type="entry name" value="Winged helix-like DNA-binding domain superfamily/Winged helix DNA-binding domain"/>
    <property type="match status" value="1"/>
</dbReference>
<dbReference type="PANTHER" id="PTHR43537">
    <property type="entry name" value="TRANSCRIPTIONAL REGULATOR, GNTR FAMILY"/>
    <property type="match status" value="1"/>
</dbReference>
<evidence type="ECO:0000256" key="3">
    <source>
        <dbReference type="ARBA" id="ARBA00023163"/>
    </source>
</evidence>
<proteinExistence type="predicted"/>
<dbReference type="GO" id="GO:0003700">
    <property type="term" value="F:DNA-binding transcription factor activity"/>
    <property type="evidence" value="ECO:0007669"/>
    <property type="project" value="InterPro"/>
</dbReference>
<gene>
    <name evidence="5" type="ORF">SAMN05216206_1570</name>
</gene>
<evidence type="ECO:0000259" key="4">
    <source>
        <dbReference type="PROSITE" id="PS50949"/>
    </source>
</evidence>
<evidence type="ECO:0000256" key="2">
    <source>
        <dbReference type="ARBA" id="ARBA00023125"/>
    </source>
</evidence>
<dbReference type="InterPro" id="IPR011711">
    <property type="entry name" value="GntR_C"/>
</dbReference>
<dbReference type="SUPFAM" id="SSF46785">
    <property type="entry name" value="Winged helix' DNA-binding domain"/>
    <property type="match status" value="1"/>
</dbReference>
<dbReference type="OrthoDB" id="7003764at2"/>
<dbReference type="SUPFAM" id="SSF48008">
    <property type="entry name" value="GntR ligand-binding domain-like"/>
    <property type="match status" value="1"/>
</dbReference>
<evidence type="ECO:0000313" key="6">
    <source>
        <dbReference type="Proteomes" id="UP000243606"/>
    </source>
</evidence>
<accession>A0A1I3FQ01</accession>
<evidence type="ECO:0000256" key="1">
    <source>
        <dbReference type="ARBA" id="ARBA00023015"/>
    </source>
</evidence>
<sequence length="222" mass="25133">MADNLQDQLYQRIREGLLAGRFQPGERLKIRDLAAEWGTSPMPVRAALQRLVAEGALEGEPQRSVRVPPMTRERYQNIFQVRIALEGLAVELATPRLTPADLAELRGCVTRMDQAIEQRQIQAYLDANSQFHLHLYSACGNPVLLRSIESLWLQVGPFFNRLFTEADLSLRLNDFHEDAFAAIAAGDAKAARQAMEQDLSYFARFLLNLLDLEQTAKRPERA</sequence>
<dbReference type="RefSeq" id="WP_090241076.1">
    <property type="nucleotide sequence ID" value="NZ_FOQL01000001.1"/>
</dbReference>
<dbReference type="InterPro" id="IPR008920">
    <property type="entry name" value="TF_FadR/GntR_C"/>
</dbReference>
<dbReference type="InterPro" id="IPR036390">
    <property type="entry name" value="WH_DNA-bd_sf"/>
</dbReference>
<dbReference type="InterPro" id="IPR000524">
    <property type="entry name" value="Tscrpt_reg_HTH_GntR"/>
</dbReference>
<dbReference type="InterPro" id="IPR036388">
    <property type="entry name" value="WH-like_DNA-bd_sf"/>
</dbReference>
<dbReference type="EMBL" id="FOQL01000001">
    <property type="protein sequence ID" value="SFI13279.1"/>
    <property type="molecule type" value="Genomic_DNA"/>
</dbReference>
<keyword evidence="3" id="KW-0804">Transcription</keyword>
<dbReference type="PROSITE" id="PS50949">
    <property type="entry name" value="HTH_GNTR"/>
    <property type="match status" value="1"/>
</dbReference>
<name>A0A1I3FQ01_9PSED</name>
<feature type="domain" description="HTH gntR-type" evidence="4">
    <location>
        <begin position="3"/>
        <end position="70"/>
    </location>
</feature>
<organism evidence="5 6">
    <name type="scientific">Pseudomonas guineae</name>
    <dbReference type="NCBI Taxonomy" id="425504"/>
    <lineage>
        <taxon>Bacteria</taxon>
        <taxon>Pseudomonadati</taxon>
        <taxon>Pseudomonadota</taxon>
        <taxon>Gammaproteobacteria</taxon>
        <taxon>Pseudomonadales</taxon>
        <taxon>Pseudomonadaceae</taxon>
        <taxon>Pseudomonas</taxon>
    </lineage>
</organism>
<dbReference type="Gene3D" id="1.20.120.530">
    <property type="entry name" value="GntR ligand-binding domain-like"/>
    <property type="match status" value="1"/>
</dbReference>
<dbReference type="PANTHER" id="PTHR43537:SF39">
    <property type="entry name" value="HTH-TYPE TRANSCRIPTIONAL REGULATOR MCBR"/>
    <property type="match status" value="1"/>
</dbReference>
<dbReference type="Pfam" id="PF07729">
    <property type="entry name" value="FCD"/>
    <property type="match status" value="1"/>
</dbReference>
<reference evidence="6" key="1">
    <citation type="submission" date="2016-10" db="EMBL/GenBank/DDBJ databases">
        <authorList>
            <person name="Varghese N."/>
            <person name="Submissions S."/>
        </authorList>
    </citation>
    <scope>NUCLEOTIDE SEQUENCE [LARGE SCALE GENOMIC DNA]</scope>
    <source>
        <strain evidence="6">LMG 24016</strain>
    </source>
</reference>